<keyword evidence="10 16" id="KW-0472">Membrane</keyword>
<feature type="domain" description="Fibronectin type-III" evidence="18">
    <location>
        <begin position="777"/>
        <end position="878"/>
    </location>
</feature>
<dbReference type="EMBL" id="AJWK01010180">
    <property type="status" value="NOT_ANNOTATED_CDS"/>
    <property type="molecule type" value="Genomic_DNA"/>
</dbReference>
<keyword evidence="17" id="KW-0732">Signal</keyword>
<evidence type="ECO:0000256" key="12">
    <source>
        <dbReference type="ARBA" id="ARBA00023170"/>
    </source>
</evidence>
<dbReference type="InterPro" id="IPR013783">
    <property type="entry name" value="Ig-like_fold"/>
</dbReference>
<feature type="compositionally biased region" description="Basic and acidic residues" evidence="15">
    <location>
        <begin position="947"/>
        <end position="956"/>
    </location>
</feature>
<protein>
    <recommendedName>
        <fullName evidence="2">receptor protein-tyrosine kinase</fullName>
        <ecNumber evidence="2">2.7.10.1</ecNumber>
    </recommendedName>
</protein>
<dbReference type="GO" id="GO:0004714">
    <property type="term" value="F:transmembrane receptor protein tyrosine kinase activity"/>
    <property type="evidence" value="ECO:0007669"/>
    <property type="project" value="UniProtKB-EC"/>
</dbReference>
<evidence type="ECO:0000256" key="17">
    <source>
        <dbReference type="SAM" id="SignalP"/>
    </source>
</evidence>
<keyword evidence="7" id="KW-0418">Kinase</keyword>
<reference evidence="19" key="1">
    <citation type="submission" date="2020-05" db="UniProtKB">
        <authorList>
            <consortium name="EnsemblMetazoa"/>
        </authorList>
    </citation>
    <scope>IDENTIFICATION</scope>
    <source>
        <strain evidence="19">Jacobina</strain>
    </source>
</reference>
<comment type="catalytic activity">
    <reaction evidence="14">
        <text>L-tyrosyl-[protein] + ATP = O-phospho-L-tyrosyl-[protein] + ADP + H(+)</text>
        <dbReference type="Rhea" id="RHEA:10596"/>
        <dbReference type="Rhea" id="RHEA-COMP:10136"/>
        <dbReference type="Rhea" id="RHEA-COMP:20101"/>
        <dbReference type="ChEBI" id="CHEBI:15378"/>
        <dbReference type="ChEBI" id="CHEBI:30616"/>
        <dbReference type="ChEBI" id="CHEBI:46858"/>
        <dbReference type="ChEBI" id="CHEBI:61978"/>
        <dbReference type="ChEBI" id="CHEBI:456216"/>
        <dbReference type="EC" id="2.7.10.1"/>
    </reaction>
</comment>
<dbReference type="SUPFAM" id="SSF52058">
    <property type="entry name" value="L domain-like"/>
    <property type="match status" value="2"/>
</dbReference>
<dbReference type="InterPro" id="IPR006211">
    <property type="entry name" value="Furin-like_Cys-rich_dom"/>
</dbReference>
<evidence type="ECO:0000313" key="20">
    <source>
        <dbReference type="Proteomes" id="UP000092461"/>
    </source>
</evidence>
<proteinExistence type="predicted"/>
<dbReference type="InterPro" id="IPR050713">
    <property type="entry name" value="RTP_Phos/Ushers"/>
</dbReference>
<keyword evidence="8" id="KW-0067">ATP-binding</keyword>
<dbReference type="InterPro" id="IPR003961">
    <property type="entry name" value="FN3_dom"/>
</dbReference>
<organism evidence="19 20">
    <name type="scientific">Lutzomyia longipalpis</name>
    <name type="common">Sand fly</name>
    <dbReference type="NCBI Taxonomy" id="7200"/>
    <lineage>
        <taxon>Eukaryota</taxon>
        <taxon>Metazoa</taxon>
        <taxon>Ecdysozoa</taxon>
        <taxon>Arthropoda</taxon>
        <taxon>Hexapoda</taxon>
        <taxon>Insecta</taxon>
        <taxon>Pterygota</taxon>
        <taxon>Neoptera</taxon>
        <taxon>Endopterygota</taxon>
        <taxon>Diptera</taxon>
        <taxon>Nematocera</taxon>
        <taxon>Psychodoidea</taxon>
        <taxon>Psychodidae</taxon>
        <taxon>Lutzomyia</taxon>
        <taxon>Lutzomyia</taxon>
    </lineage>
</organism>
<evidence type="ECO:0000256" key="14">
    <source>
        <dbReference type="ARBA" id="ARBA00051243"/>
    </source>
</evidence>
<evidence type="ECO:0000256" key="3">
    <source>
        <dbReference type="ARBA" id="ARBA00022553"/>
    </source>
</evidence>
<dbReference type="SUPFAM" id="SSF57184">
    <property type="entry name" value="Growth factor receptor domain"/>
    <property type="match status" value="1"/>
</dbReference>
<evidence type="ECO:0000256" key="13">
    <source>
        <dbReference type="ARBA" id="ARBA00023180"/>
    </source>
</evidence>
<keyword evidence="20" id="KW-1185">Reference proteome</keyword>
<evidence type="ECO:0000256" key="11">
    <source>
        <dbReference type="ARBA" id="ARBA00023137"/>
    </source>
</evidence>
<dbReference type="VEuPathDB" id="VectorBase:LLOJ003142"/>
<evidence type="ECO:0000256" key="8">
    <source>
        <dbReference type="ARBA" id="ARBA00022840"/>
    </source>
</evidence>
<dbReference type="AlphaFoldDB" id="A0A1B0CFM1"/>
<evidence type="ECO:0000256" key="7">
    <source>
        <dbReference type="ARBA" id="ARBA00022777"/>
    </source>
</evidence>
<sequence length="966" mass="111298">MARPKMSGLPVVLLIIVIIYGGTIGMVDAKECYNLDIRNHIGQFEQLRNCTVVIGYLNIVLMERVRPELYENLSFPELREITGMMVVFRVFGLKSFRTLFPNLTVIRGQYLLANYALVVYEMPQLENLGFKSLLTIQRGYVRIEKCIRLCYANTIDWDRITGTRIGANYIQKDIRSDCPNTTSCVGCDPELCWSQHNCQRFEAHHYKNCDPKCLGGCRNGACFICRGITDDDNCVESCEPPKLLNTLSVRCVTEAACREERRIVHDGKCLSECPIGFMNVTNKCHRCKDSSCPKTCYGMQIDFIENAEKLRGCTVINGSLQIKLNTDLADLYEELEENLREIREIRGFLKIYRSSPISSLSFMKKLKVIHGDVLENNQFALAVYENSNLQKLFNFDYNRDELKIMNGGMMFHYNQKLCFSEIQYLQSNTRYNKSLDYISKESNGYKHACNMESIKTEFEILSTTNVSITWERYNLTEGNTVKGYLIYYIEAPNENEVETYFGRDSCSRHSWRSELLTLDDLLYDVTQAQYSYTLTNLHPSTRYAYYVRSFLATEGINAQSIVKYIRMPIDKPSPPVVHTLMKTSDSVTLGWVIQSSQASAITQYNIEVHPRPYSKPTLDMRNYCDHPRTDETVEDDEVKHCCSEHDEETYEILRLHTSYETNLNCDEDPFQPGCHLFEYDRFKRELELLVLQCHLYHGHNSPICRTNTRWSGKRDGTASDSSSSLYRLERNVSNFTVPNLAPYTLYTFQVFACIDDFTCSPYYSHNERTAVDIVADLPRNVSIISEPDSADSSVAFHFIEPLKPNGFTVAYKVEVRRMGTPNCETICITRLEHEMNNNISRHSTFDLSPGLYGFRVRAISLAMDGPWSEFVFYQAEEKHMSTAVQVTISVICVGMVTLAISCGVFWWMRHHQQDLPKQDDTTGLMSDVDEPPQAEDDELLEMHELIRERQQEEEMSRAVLDTENSR</sequence>
<dbReference type="Pfam" id="PF00757">
    <property type="entry name" value="Furin-like"/>
    <property type="match status" value="1"/>
</dbReference>
<dbReference type="InterPro" id="IPR009030">
    <property type="entry name" value="Growth_fac_rcpt_cys_sf"/>
</dbReference>
<feature type="signal peptide" evidence="17">
    <location>
        <begin position="1"/>
        <end position="29"/>
    </location>
</feature>
<evidence type="ECO:0000256" key="16">
    <source>
        <dbReference type="SAM" id="Phobius"/>
    </source>
</evidence>
<keyword evidence="3" id="KW-0597">Phosphoprotein</keyword>
<keyword evidence="11" id="KW-0829">Tyrosine-protein kinase</keyword>
<dbReference type="GO" id="GO:0016020">
    <property type="term" value="C:membrane"/>
    <property type="evidence" value="ECO:0007669"/>
    <property type="project" value="UniProtKB-SubCell"/>
</dbReference>
<dbReference type="PANTHER" id="PTHR46957">
    <property type="entry name" value="CYTOKINE RECEPTOR"/>
    <property type="match status" value="1"/>
</dbReference>
<keyword evidence="6" id="KW-0547">Nucleotide-binding</keyword>
<evidence type="ECO:0000256" key="4">
    <source>
        <dbReference type="ARBA" id="ARBA00022679"/>
    </source>
</evidence>
<dbReference type="SUPFAM" id="SSF49265">
    <property type="entry name" value="Fibronectin type III"/>
    <property type="match status" value="3"/>
</dbReference>
<dbReference type="Pfam" id="PF01030">
    <property type="entry name" value="Recep_L_domain"/>
    <property type="match status" value="2"/>
</dbReference>
<dbReference type="EC" id="2.7.10.1" evidence="2"/>
<feature type="chain" id="PRO_5008405689" description="receptor protein-tyrosine kinase" evidence="17">
    <location>
        <begin position="30"/>
        <end position="966"/>
    </location>
</feature>
<accession>A0A1B0CFM1</accession>
<dbReference type="InterPro" id="IPR036116">
    <property type="entry name" value="FN3_sf"/>
</dbReference>
<keyword evidence="4" id="KW-0808">Transferase</keyword>
<evidence type="ECO:0000259" key="18">
    <source>
        <dbReference type="PROSITE" id="PS50853"/>
    </source>
</evidence>
<feature type="compositionally biased region" description="Acidic residues" evidence="15">
    <location>
        <begin position="927"/>
        <end position="939"/>
    </location>
</feature>
<keyword evidence="12" id="KW-0675">Receptor</keyword>
<dbReference type="InterPro" id="IPR036941">
    <property type="entry name" value="Rcpt_L-dom_sf"/>
</dbReference>
<dbReference type="PANTHER" id="PTHR46957:SF3">
    <property type="entry name" value="CYTOKINE RECEPTOR"/>
    <property type="match status" value="1"/>
</dbReference>
<dbReference type="SMART" id="SM00060">
    <property type="entry name" value="FN3"/>
    <property type="match status" value="3"/>
</dbReference>
<evidence type="ECO:0000256" key="1">
    <source>
        <dbReference type="ARBA" id="ARBA00004479"/>
    </source>
</evidence>
<dbReference type="Gene3D" id="3.80.20.20">
    <property type="entry name" value="Receptor L-domain"/>
    <property type="match status" value="2"/>
</dbReference>
<evidence type="ECO:0000256" key="2">
    <source>
        <dbReference type="ARBA" id="ARBA00011902"/>
    </source>
</evidence>
<comment type="subcellular location">
    <subcellularLocation>
        <location evidence="1">Membrane</location>
        <topology evidence="1">Single-pass type I membrane protein</topology>
    </subcellularLocation>
</comment>
<evidence type="ECO:0000256" key="9">
    <source>
        <dbReference type="ARBA" id="ARBA00022989"/>
    </source>
</evidence>
<feature type="transmembrane region" description="Helical" evidence="16">
    <location>
        <begin position="886"/>
        <end position="908"/>
    </location>
</feature>
<dbReference type="EnsemblMetazoa" id="LLOJ003142-RA">
    <property type="protein sequence ID" value="LLOJ003142-PA"/>
    <property type="gene ID" value="LLOJ003142"/>
</dbReference>
<dbReference type="VEuPathDB" id="VectorBase:LLONM1_008632"/>
<name>A0A1B0CFM1_LUTLO</name>
<dbReference type="PROSITE" id="PS50853">
    <property type="entry name" value="FN3"/>
    <property type="match status" value="1"/>
</dbReference>
<dbReference type="Gene3D" id="2.60.40.10">
    <property type="entry name" value="Immunoglobulins"/>
    <property type="match status" value="3"/>
</dbReference>
<evidence type="ECO:0000256" key="15">
    <source>
        <dbReference type="SAM" id="MobiDB-lite"/>
    </source>
</evidence>
<keyword evidence="5 16" id="KW-0812">Transmembrane</keyword>
<keyword evidence="9 16" id="KW-1133">Transmembrane helix</keyword>
<feature type="region of interest" description="Disordered" evidence="15">
    <location>
        <begin position="917"/>
        <end position="942"/>
    </location>
</feature>
<dbReference type="InterPro" id="IPR000494">
    <property type="entry name" value="Rcpt_L-dom"/>
</dbReference>
<evidence type="ECO:0000256" key="5">
    <source>
        <dbReference type="ARBA" id="ARBA00022692"/>
    </source>
</evidence>
<dbReference type="CDD" id="cd00063">
    <property type="entry name" value="FN3"/>
    <property type="match status" value="2"/>
</dbReference>
<dbReference type="GO" id="GO:0005524">
    <property type="term" value="F:ATP binding"/>
    <property type="evidence" value="ECO:0007669"/>
    <property type="project" value="UniProtKB-KW"/>
</dbReference>
<evidence type="ECO:0000256" key="6">
    <source>
        <dbReference type="ARBA" id="ARBA00022741"/>
    </source>
</evidence>
<dbReference type="Proteomes" id="UP000092461">
    <property type="component" value="Unassembled WGS sequence"/>
</dbReference>
<keyword evidence="13" id="KW-0325">Glycoprotein</keyword>
<evidence type="ECO:0000256" key="10">
    <source>
        <dbReference type="ARBA" id="ARBA00023136"/>
    </source>
</evidence>
<evidence type="ECO:0000313" key="19">
    <source>
        <dbReference type="EnsemblMetazoa" id="LLOJ003142-PA"/>
    </source>
</evidence>
<feature type="region of interest" description="Disordered" evidence="15">
    <location>
        <begin position="947"/>
        <end position="966"/>
    </location>
</feature>